<dbReference type="SUPFAM" id="SSF55129">
    <property type="entry name" value="Ribosomal protein L30p/L7e"/>
    <property type="match status" value="1"/>
</dbReference>
<dbReference type="Proteomes" id="UP000236654">
    <property type="component" value="Unassembled WGS sequence"/>
</dbReference>
<dbReference type="FunFam" id="3.30.1390.20:FF:000001">
    <property type="entry name" value="50S ribosomal protein L30"/>
    <property type="match status" value="1"/>
</dbReference>
<evidence type="ECO:0000259" key="7">
    <source>
        <dbReference type="Pfam" id="PF00327"/>
    </source>
</evidence>
<dbReference type="PANTHER" id="PTHR15892:SF2">
    <property type="entry name" value="LARGE RIBOSOMAL SUBUNIT PROTEIN UL30M"/>
    <property type="match status" value="1"/>
</dbReference>
<keyword evidence="4 5" id="KW-0687">Ribonucleoprotein</keyword>
<keyword evidence="9" id="KW-1185">Reference proteome</keyword>
<evidence type="ECO:0000256" key="4">
    <source>
        <dbReference type="ARBA" id="ARBA00023274"/>
    </source>
</evidence>
<dbReference type="PANTHER" id="PTHR15892">
    <property type="entry name" value="MITOCHONDRIAL RIBOSOMAL PROTEIN L30"/>
    <property type="match status" value="1"/>
</dbReference>
<dbReference type="GO" id="GO:0022625">
    <property type="term" value="C:cytosolic large ribosomal subunit"/>
    <property type="evidence" value="ECO:0007669"/>
    <property type="project" value="TreeGrafter"/>
</dbReference>
<keyword evidence="3 5" id="KW-0689">Ribosomal protein</keyword>
<comment type="similarity">
    <text evidence="1 5 6">Belongs to the universal ribosomal protein uL30 family.</text>
</comment>
<dbReference type="Gene3D" id="3.30.1390.20">
    <property type="entry name" value="Ribosomal protein L30, ferredoxin-like fold domain"/>
    <property type="match status" value="1"/>
</dbReference>
<evidence type="ECO:0000313" key="8">
    <source>
        <dbReference type="EMBL" id="PKR81216.1"/>
    </source>
</evidence>
<accession>A0A2I0R3Q7</accession>
<evidence type="ECO:0000256" key="3">
    <source>
        <dbReference type="ARBA" id="ARBA00022980"/>
    </source>
</evidence>
<dbReference type="CDD" id="cd01658">
    <property type="entry name" value="Ribosomal_L30"/>
    <property type="match status" value="1"/>
</dbReference>
<evidence type="ECO:0000256" key="1">
    <source>
        <dbReference type="ARBA" id="ARBA00007594"/>
    </source>
</evidence>
<dbReference type="AlphaFoldDB" id="A0A2I0R3Q7"/>
<evidence type="ECO:0000256" key="5">
    <source>
        <dbReference type="HAMAP-Rule" id="MF_01371"/>
    </source>
</evidence>
<comment type="caution">
    <text evidence="8">The sequence shown here is derived from an EMBL/GenBank/DDBJ whole genome shotgun (WGS) entry which is preliminary data.</text>
</comment>
<dbReference type="PIRSF" id="PIRSF002211">
    <property type="entry name" value="Ribosomal_L30_bac-type"/>
    <property type="match status" value="1"/>
</dbReference>
<dbReference type="EMBL" id="PJNI01000005">
    <property type="protein sequence ID" value="PKR81216.1"/>
    <property type="molecule type" value="Genomic_DNA"/>
</dbReference>
<organism evidence="8 9">
    <name type="scientific">Brumimicrobium salinarum</name>
    <dbReference type="NCBI Taxonomy" id="2058658"/>
    <lineage>
        <taxon>Bacteria</taxon>
        <taxon>Pseudomonadati</taxon>
        <taxon>Bacteroidota</taxon>
        <taxon>Flavobacteriia</taxon>
        <taxon>Flavobacteriales</taxon>
        <taxon>Crocinitomicaceae</taxon>
        <taxon>Brumimicrobium</taxon>
    </lineage>
</organism>
<dbReference type="InterPro" id="IPR016082">
    <property type="entry name" value="Ribosomal_uL30_ferredoxin-like"/>
</dbReference>
<dbReference type="GO" id="GO:0003735">
    <property type="term" value="F:structural constituent of ribosome"/>
    <property type="evidence" value="ECO:0007669"/>
    <property type="project" value="InterPro"/>
</dbReference>
<comment type="subunit">
    <text evidence="2 5">Part of the 50S ribosomal subunit.</text>
</comment>
<dbReference type="GO" id="GO:0006412">
    <property type="term" value="P:translation"/>
    <property type="evidence" value="ECO:0007669"/>
    <property type="project" value="UniProtKB-UniRule"/>
</dbReference>
<evidence type="ECO:0000256" key="6">
    <source>
        <dbReference type="RuleBase" id="RU003734"/>
    </source>
</evidence>
<proteinExistence type="inferred from homology"/>
<dbReference type="NCBIfam" id="TIGR01308">
    <property type="entry name" value="rpmD_bact"/>
    <property type="match status" value="1"/>
</dbReference>
<dbReference type="InterPro" id="IPR005996">
    <property type="entry name" value="Ribosomal_uL30_bac-type"/>
</dbReference>
<reference evidence="8 9" key="1">
    <citation type="submission" date="2017-12" db="EMBL/GenBank/DDBJ databases">
        <title>The draft genome sequence of Brumimicrobium saltpan LHR20.</title>
        <authorList>
            <person name="Do Z.-J."/>
            <person name="Luo H.-R."/>
        </authorList>
    </citation>
    <scope>NUCLEOTIDE SEQUENCE [LARGE SCALE GENOMIC DNA]</scope>
    <source>
        <strain evidence="8 9">LHR20</strain>
    </source>
</reference>
<gene>
    <name evidence="5" type="primary">rpmD</name>
    <name evidence="8" type="ORF">CW751_06420</name>
</gene>
<protein>
    <recommendedName>
        <fullName evidence="5">Large ribosomal subunit protein uL30</fullName>
    </recommendedName>
</protein>
<dbReference type="PROSITE" id="PS00634">
    <property type="entry name" value="RIBOSOMAL_L30"/>
    <property type="match status" value="1"/>
</dbReference>
<dbReference type="Pfam" id="PF00327">
    <property type="entry name" value="Ribosomal_L30"/>
    <property type="match status" value="1"/>
</dbReference>
<evidence type="ECO:0000313" key="9">
    <source>
        <dbReference type="Proteomes" id="UP000236654"/>
    </source>
</evidence>
<feature type="domain" description="Large ribosomal subunit protein uL30-like ferredoxin-like fold" evidence="7">
    <location>
        <begin position="6"/>
        <end position="56"/>
    </location>
</feature>
<dbReference type="InterPro" id="IPR036919">
    <property type="entry name" value="Ribo_uL30_ferredoxin-like_sf"/>
</dbReference>
<dbReference type="RefSeq" id="WP_101334176.1">
    <property type="nucleotide sequence ID" value="NZ_PJNI01000005.1"/>
</dbReference>
<evidence type="ECO:0000256" key="2">
    <source>
        <dbReference type="ARBA" id="ARBA00011838"/>
    </source>
</evidence>
<dbReference type="HAMAP" id="MF_01371_B">
    <property type="entry name" value="Ribosomal_uL30_B"/>
    <property type="match status" value="1"/>
</dbReference>
<dbReference type="OrthoDB" id="9812790at2"/>
<sequence>MANKTIKIKLVRSAINRTQRQKDTVKALGLRKMNHVIEKEATPQVLGMVAKVQHLVEVVE</sequence>
<dbReference type="InterPro" id="IPR018038">
    <property type="entry name" value="Ribosomal_uL30_CS"/>
</dbReference>
<name>A0A2I0R3Q7_9FLAO</name>